<feature type="non-terminal residue" evidence="4">
    <location>
        <position position="1"/>
    </location>
</feature>
<dbReference type="SMART" id="SM00320">
    <property type="entry name" value="WD40"/>
    <property type="match status" value="4"/>
</dbReference>
<sequence>FIGSFQLKHTLTRHIKSINVLAIDAEGRLLLSGGNDGYIIIWDISSGTLIQKHSESIHGQVTAGAWIDSAADSKAFVFSSADSLVSIWGQSKKKNVFESLGPGAMHQGCIESLNFDPFHHRLATVGGGRLTLWAVKPDWTLSEIVTTPRSEYISWTVHFVNQGKAVIVTYLEFHEMYASPYHLFTARDPQPRICYNANPWSVNWNRCVHTQIGATGLAADGQLLLVSNLDTGTDLYSMPLLQPIRFFNQSMQVLMILPMAFATPESLVVCGSDQGTVSLFNYDDGTLVHSLTHSRSNCQL</sequence>
<dbReference type="OrthoDB" id="3238562at2759"/>
<feature type="repeat" description="WD" evidence="3">
    <location>
        <begin position="11"/>
        <end position="52"/>
    </location>
</feature>
<evidence type="ECO:0000256" key="2">
    <source>
        <dbReference type="ARBA" id="ARBA00022737"/>
    </source>
</evidence>
<dbReference type="Pfam" id="PF00400">
    <property type="entry name" value="WD40"/>
    <property type="match status" value="1"/>
</dbReference>
<feature type="non-terminal residue" evidence="4">
    <location>
        <position position="300"/>
    </location>
</feature>
<dbReference type="STRING" id="933084.A0A067PYC6"/>
<dbReference type="InterPro" id="IPR036322">
    <property type="entry name" value="WD40_repeat_dom_sf"/>
</dbReference>
<dbReference type="Proteomes" id="UP000027265">
    <property type="component" value="Unassembled WGS sequence"/>
</dbReference>
<evidence type="ECO:0000256" key="3">
    <source>
        <dbReference type="PROSITE-ProRule" id="PRU00221"/>
    </source>
</evidence>
<accession>A0A067PYC6</accession>
<dbReference type="PROSITE" id="PS00678">
    <property type="entry name" value="WD_REPEATS_1"/>
    <property type="match status" value="1"/>
</dbReference>
<evidence type="ECO:0000313" key="4">
    <source>
        <dbReference type="EMBL" id="KDQ55336.1"/>
    </source>
</evidence>
<keyword evidence="1 3" id="KW-0853">WD repeat</keyword>
<dbReference type="PROSITE" id="PS50294">
    <property type="entry name" value="WD_REPEATS_REGION"/>
    <property type="match status" value="1"/>
</dbReference>
<dbReference type="AlphaFoldDB" id="A0A067PYC6"/>
<reference evidence="5" key="1">
    <citation type="journal article" date="2014" name="Proc. Natl. Acad. Sci. U.S.A.">
        <title>Extensive sampling of basidiomycete genomes demonstrates inadequacy of the white-rot/brown-rot paradigm for wood decay fungi.</title>
        <authorList>
            <person name="Riley R."/>
            <person name="Salamov A.A."/>
            <person name="Brown D.W."/>
            <person name="Nagy L.G."/>
            <person name="Floudas D."/>
            <person name="Held B.W."/>
            <person name="Levasseur A."/>
            <person name="Lombard V."/>
            <person name="Morin E."/>
            <person name="Otillar R."/>
            <person name="Lindquist E.A."/>
            <person name="Sun H."/>
            <person name="LaButti K.M."/>
            <person name="Schmutz J."/>
            <person name="Jabbour D."/>
            <person name="Luo H."/>
            <person name="Baker S.E."/>
            <person name="Pisabarro A.G."/>
            <person name="Walton J.D."/>
            <person name="Blanchette R.A."/>
            <person name="Henrissat B."/>
            <person name="Martin F."/>
            <person name="Cullen D."/>
            <person name="Hibbett D.S."/>
            <person name="Grigoriev I.V."/>
        </authorList>
    </citation>
    <scope>NUCLEOTIDE SEQUENCE [LARGE SCALE GENOMIC DNA]</scope>
    <source>
        <strain evidence="5">MUCL 33604</strain>
    </source>
</reference>
<keyword evidence="5" id="KW-1185">Reference proteome</keyword>
<proteinExistence type="predicted"/>
<dbReference type="InterPro" id="IPR019775">
    <property type="entry name" value="WD40_repeat_CS"/>
</dbReference>
<dbReference type="HOGENOM" id="CLU_057730_1_0_1"/>
<keyword evidence="2" id="KW-0677">Repeat</keyword>
<dbReference type="PROSITE" id="PS50082">
    <property type="entry name" value="WD_REPEATS_2"/>
    <property type="match status" value="1"/>
</dbReference>
<gene>
    <name evidence="4" type="ORF">JAAARDRAFT_112591</name>
</gene>
<dbReference type="InterPro" id="IPR015943">
    <property type="entry name" value="WD40/YVTN_repeat-like_dom_sf"/>
</dbReference>
<dbReference type="PANTHER" id="PTHR19848">
    <property type="entry name" value="WD40 REPEAT PROTEIN"/>
    <property type="match status" value="1"/>
</dbReference>
<evidence type="ECO:0000313" key="5">
    <source>
        <dbReference type="Proteomes" id="UP000027265"/>
    </source>
</evidence>
<organism evidence="4 5">
    <name type="scientific">Jaapia argillacea MUCL 33604</name>
    <dbReference type="NCBI Taxonomy" id="933084"/>
    <lineage>
        <taxon>Eukaryota</taxon>
        <taxon>Fungi</taxon>
        <taxon>Dikarya</taxon>
        <taxon>Basidiomycota</taxon>
        <taxon>Agaricomycotina</taxon>
        <taxon>Agaricomycetes</taxon>
        <taxon>Agaricomycetidae</taxon>
        <taxon>Jaapiales</taxon>
        <taxon>Jaapiaceae</taxon>
        <taxon>Jaapia</taxon>
    </lineage>
</organism>
<dbReference type="SUPFAM" id="SSF50978">
    <property type="entry name" value="WD40 repeat-like"/>
    <property type="match status" value="1"/>
</dbReference>
<protein>
    <submittedName>
        <fullName evidence="4">Uncharacterized protein</fullName>
    </submittedName>
</protein>
<dbReference type="Gene3D" id="2.130.10.10">
    <property type="entry name" value="YVTN repeat-like/Quinoprotein amine dehydrogenase"/>
    <property type="match status" value="1"/>
</dbReference>
<evidence type="ECO:0000256" key="1">
    <source>
        <dbReference type="ARBA" id="ARBA00022574"/>
    </source>
</evidence>
<dbReference type="InParanoid" id="A0A067PYC6"/>
<name>A0A067PYC6_9AGAM</name>
<dbReference type="InterPro" id="IPR001680">
    <property type="entry name" value="WD40_rpt"/>
</dbReference>
<dbReference type="EMBL" id="KL197725">
    <property type="protein sequence ID" value="KDQ55336.1"/>
    <property type="molecule type" value="Genomic_DNA"/>
</dbReference>
<dbReference type="PANTHER" id="PTHR19848:SF8">
    <property type="entry name" value="F-BOX AND WD REPEAT DOMAIN CONTAINING 7"/>
    <property type="match status" value="1"/>
</dbReference>